<keyword evidence="2" id="KW-0274">FAD</keyword>
<dbReference type="PANTHER" id="PTHR46720">
    <property type="entry name" value="HYDROXYLASE, PUTATIVE (AFU_ORTHOLOGUE AFUA_3G01460)-RELATED"/>
    <property type="match status" value="1"/>
</dbReference>
<dbReference type="EMBL" id="JAACJJ010000042">
    <property type="protein sequence ID" value="KAF5316708.1"/>
    <property type="molecule type" value="Genomic_DNA"/>
</dbReference>
<name>A0A8H5EYH9_9AGAR</name>
<evidence type="ECO:0000313" key="5">
    <source>
        <dbReference type="EMBL" id="KAF5316708.1"/>
    </source>
</evidence>
<keyword evidence="1" id="KW-0285">Flavoprotein</keyword>
<evidence type="ECO:0000256" key="3">
    <source>
        <dbReference type="ARBA" id="ARBA00023002"/>
    </source>
</evidence>
<dbReference type="GO" id="GO:0044550">
    <property type="term" value="P:secondary metabolite biosynthetic process"/>
    <property type="evidence" value="ECO:0007669"/>
    <property type="project" value="TreeGrafter"/>
</dbReference>
<accession>A0A8H5EYH9</accession>
<gene>
    <name evidence="5" type="ORF">D9619_006755</name>
</gene>
<keyword evidence="3" id="KW-0560">Oxidoreductase</keyword>
<dbReference type="Gene3D" id="3.50.50.60">
    <property type="entry name" value="FAD/NAD(P)-binding domain"/>
    <property type="match status" value="1"/>
</dbReference>
<keyword evidence="6" id="KW-1185">Reference proteome</keyword>
<evidence type="ECO:0000256" key="2">
    <source>
        <dbReference type="ARBA" id="ARBA00022827"/>
    </source>
</evidence>
<evidence type="ECO:0000256" key="1">
    <source>
        <dbReference type="ARBA" id="ARBA00022630"/>
    </source>
</evidence>
<dbReference type="InterPro" id="IPR002938">
    <property type="entry name" value="FAD-bd"/>
</dbReference>
<comment type="caution">
    <text evidence="5">The sequence shown here is derived from an EMBL/GenBank/DDBJ whole genome shotgun (WGS) entry which is preliminary data.</text>
</comment>
<dbReference type="InterPro" id="IPR036188">
    <property type="entry name" value="FAD/NAD-bd_sf"/>
</dbReference>
<dbReference type="GO" id="GO:0071949">
    <property type="term" value="F:FAD binding"/>
    <property type="evidence" value="ECO:0007669"/>
    <property type="project" value="InterPro"/>
</dbReference>
<dbReference type="AlphaFoldDB" id="A0A8H5EYH9"/>
<feature type="domain" description="FAD-binding" evidence="4">
    <location>
        <begin position="315"/>
        <end position="383"/>
    </location>
</feature>
<sequence>MSCSPKFKVAICGAGIGGLTTAIALAQYPDIEVDIYEGAAKLAEVGAGLGVWPRPWEVLKRLGLEDELLKYTDLRPSEKPVPCFRYRKSDCPEGVDFYTLVTKGPLILLHRPDFQNALLRKLPHSYRVHCSKRLRSYSQRPGGPVTLLFEDETQATCDVLVGADGIKSAVRRSFLHEKAQWAQGEGKLSEAADIMDMIEPSWSGTVAYRAVIPGDQLRARDPNHNIFRQPTQYIGRTGHIIAYPMAHGKMINLVAFTSRHELEGTKFNGPWVCPTEKQEFLAAFRNWEPEVQALLDCIDKPLRWSIHTIKPLGSFVSGHVSIIGDAAHAMTPHQGSGAGQAVEDAFILATVLGHPNTVKANIPYALSVYDQIRRPHALSVQERSRLNGLYFTLQPPGFDLNKLPKDELLPKLKALGRLIYSNWDWAWTSSMGSSVQEAVQLLDASS</sequence>
<organism evidence="5 6">
    <name type="scientific">Psilocybe cf. subviscida</name>
    <dbReference type="NCBI Taxonomy" id="2480587"/>
    <lineage>
        <taxon>Eukaryota</taxon>
        <taxon>Fungi</taxon>
        <taxon>Dikarya</taxon>
        <taxon>Basidiomycota</taxon>
        <taxon>Agaricomycotina</taxon>
        <taxon>Agaricomycetes</taxon>
        <taxon>Agaricomycetidae</taxon>
        <taxon>Agaricales</taxon>
        <taxon>Agaricineae</taxon>
        <taxon>Strophariaceae</taxon>
        <taxon>Psilocybe</taxon>
    </lineage>
</organism>
<dbReference type="SUPFAM" id="SSF54373">
    <property type="entry name" value="FAD-linked reductases, C-terminal domain"/>
    <property type="match status" value="1"/>
</dbReference>
<protein>
    <recommendedName>
        <fullName evidence="4">FAD-binding domain-containing protein</fullName>
    </recommendedName>
</protein>
<dbReference type="InterPro" id="IPR051104">
    <property type="entry name" value="FAD_monoxygenase"/>
</dbReference>
<dbReference type="GO" id="GO:0016491">
    <property type="term" value="F:oxidoreductase activity"/>
    <property type="evidence" value="ECO:0007669"/>
    <property type="project" value="UniProtKB-KW"/>
</dbReference>
<dbReference type="Pfam" id="PF01494">
    <property type="entry name" value="FAD_binding_3"/>
    <property type="match status" value="2"/>
</dbReference>
<reference evidence="5 6" key="1">
    <citation type="journal article" date="2020" name="ISME J.">
        <title>Uncovering the hidden diversity of litter-decomposition mechanisms in mushroom-forming fungi.</title>
        <authorList>
            <person name="Floudas D."/>
            <person name="Bentzer J."/>
            <person name="Ahren D."/>
            <person name="Johansson T."/>
            <person name="Persson P."/>
            <person name="Tunlid A."/>
        </authorList>
    </citation>
    <scope>NUCLEOTIDE SEQUENCE [LARGE SCALE GENOMIC DNA]</scope>
    <source>
        <strain evidence="5 6">CBS 101986</strain>
    </source>
</reference>
<proteinExistence type="predicted"/>
<dbReference type="PANTHER" id="PTHR46720:SF3">
    <property type="entry name" value="FAD-BINDING DOMAIN-CONTAINING PROTEIN-RELATED"/>
    <property type="match status" value="1"/>
</dbReference>
<dbReference type="OrthoDB" id="417877at2759"/>
<dbReference type="PRINTS" id="PR00420">
    <property type="entry name" value="RNGMNOXGNASE"/>
</dbReference>
<dbReference type="Proteomes" id="UP000567179">
    <property type="component" value="Unassembled WGS sequence"/>
</dbReference>
<feature type="domain" description="FAD-binding" evidence="4">
    <location>
        <begin position="7"/>
        <end position="174"/>
    </location>
</feature>
<dbReference type="SUPFAM" id="SSF51905">
    <property type="entry name" value="FAD/NAD(P)-binding domain"/>
    <property type="match status" value="1"/>
</dbReference>
<evidence type="ECO:0000313" key="6">
    <source>
        <dbReference type="Proteomes" id="UP000567179"/>
    </source>
</evidence>
<evidence type="ECO:0000259" key="4">
    <source>
        <dbReference type="Pfam" id="PF01494"/>
    </source>
</evidence>